<name>A0A9D1FBB9_9FIRM</name>
<reference evidence="1" key="2">
    <citation type="journal article" date="2021" name="PeerJ">
        <title>Extensive microbial diversity within the chicken gut microbiome revealed by metagenomics and culture.</title>
        <authorList>
            <person name="Gilroy R."/>
            <person name="Ravi A."/>
            <person name="Getino M."/>
            <person name="Pursley I."/>
            <person name="Horton D.L."/>
            <person name="Alikhan N.F."/>
            <person name="Baker D."/>
            <person name="Gharbi K."/>
            <person name="Hall N."/>
            <person name="Watson M."/>
            <person name="Adriaenssens E.M."/>
            <person name="Foster-Nyarko E."/>
            <person name="Jarju S."/>
            <person name="Secka A."/>
            <person name="Antonio M."/>
            <person name="Oren A."/>
            <person name="Chaudhuri R.R."/>
            <person name="La Ragione R."/>
            <person name="Hildebrand F."/>
            <person name="Pallen M.J."/>
        </authorList>
    </citation>
    <scope>NUCLEOTIDE SEQUENCE</scope>
    <source>
        <strain evidence="1">ChiBcec16-1751</strain>
    </source>
</reference>
<evidence type="ECO:0000313" key="1">
    <source>
        <dbReference type="EMBL" id="HIS65825.1"/>
    </source>
</evidence>
<sequence length="61" mass="7022">MEEEQLFSGFCRQQDQTRRVFFSYEVTEAGRKLSDCDCSFFHCPFTDSCVIAQEATAHCGK</sequence>
<organism evidence="1 2">
    <name type="scientific">Candidatus Avoscillospira avistercoris</name>
    <dbReference type="NCBI Taxonomy" id="2840707"/>
    <lineage>
        <taxon>Bacteria</taxon>
        <taxon>Bacillati</taxon>
        <taxon>Bacillota</taxon>
        <taxon>Clostridia</taxon>
        <taxon>Eubacteriales</taxon>
        <taxon>Oscillospiraceae</taxon>
        <taxon>Oscillospiraceae incertae sedis</taxon>
        <taxon>Candidatus Avoscillospira</taxon>
    </lineage>
</organism>
<evidence type="ECO:0000313" key="2">
    <source>
        <dbReference type="Proteomes" id="UP000886741"/>
    </source>
</evidence>
<protein>
    <submittedName>
        <fullName evidence="1">Uncharacterized protein</fullName>
    </submittedName>
</protein>
<proteinExistence type="predicted"/>
<accession>A0A9D1FBB9</accession>
<dbReference type="EMBL" id="DVJJ01000166">
    <property type="protein sequence ID" value="HIS65825.1"/>
    <property type="molecule type" value="Genomic_DNA"/>
</dbReference>
<reference evidence="1" key="1">
    <citation type="submission" date="2020-10" db="EMBL/GenBank/DDBJ databases">
        <authorList>
            <person name="Gilroy R."/>
        </authorList>
    </citation>
    <scope>NUCLEOTIDE SEQUENCE</scope>
    <source>
        <strain evidence="1">ChiBcec16-1751</strain>
    </source>
</reference>
<dbReference type="AlphaFoldDB" id="A0A9D1FBB9"/>
<gene>
    <name evidence="1" type="ORF">IAA83_10740</name>
</gene>
<comment type="caution">
    <text evidence="1">The sequence shown here is derived from an EMBL/GenBank/DDBJ whole genome shotgun (WGS) entry which is preliminary data.</text>
</comment>
<dbReference type="Proteomes" id="UP000886741">
    <property type="component" value="Unassembled WGS sequence"/>
</dbReference>